<organism evidence="6 7">
    <name type="scientific">Sporosarcina newyorkensis</name>
    <dbReference type="NCBI Taxonomy" id="759851"/>
    <lineage>
        <taxon>Bacteria</taxon>
        <taxon>Bacillati</taxon>
        <taxon>Bacillota</taxon>
        <taxon>Bacilli</taxon>
        <taxon>Bacillales</taxon>
        <taxon>Caryophanaceae</taxon>
        <taxon>Sporosarcina</taxon>
    </lineage>
</organism>
<protein>
    <submittedName>
        <fullName evidence="6">Tripartite ATP-independent transporter solute receptor, DctP family</fullName>
    </submittedName>
</protein>
<dbReference type="PANTHER" id="PTHR33376:SF4">
    <property type="entry name" value="SIALIC ACID-BINDING PERIPLASMIC PROTEIN SIAP"/>
    <property type="match status" value="1"/>
</dbReference>
<evidence type="ECO:0000313" key="7">
    <source>
        <dbReference type="Proteomes" id="UP000190042"/>
    </source>
</evidence>
<dbReference type="SUPFAM" id="SSF53850">
    <property type="entry name" value="Periplasmic binding protein-like II"/>
    <property type="match status" value="1"/>
</dbReference>
<dbReference type="CDD" id="cd13603">
    <property type="entry name" value="PBP2_TRAP_Siap_TeaA_like"/>
    <property type="match status" value="1"/>
</dbReference>
<feature type="chain" id="PRO_5039597119" evidence="5">
    <location>
        <begin position="42"/>
        <end position="350"/>
    </location>
</feature>
<evidence type="ECO:0000256" key="1">
    <source>
        <dbReference type="ARBA" id="ARBA00004196"/>
    </source>
</evidence>
<dbReference type="GO" id="GO:0030288">
    <property type="term" value="C:outer membrane-bounded periplasmic space"/>
    <property type="evidence" value="ECO:0007669"/>
    <property type="project" value="InterPro"/>
</dbReference>
<dbReference type="EMBL" id="FUYJ01000001">
    <property type="protein sequence ID" value="SKA90985.1"/>
    <property type="molecule type" value="Genomic_DNA"/>
</dbReference>
<name>A0A1T4XPI8_9BACL</name>
<accession>A0A1T4XPI8</accession>
<evidence type="ECO:0000256" key="3">
    <source>
        <dbReference type="ARBA" id="ARBA00022448"/>
    </source>
</evidence>
<dbReference type="InterPro" id="IPR038404">
    <property type="entry name" value="TRAP_DctP_sf"/>
</dbReference>
<dbReference type="Proteomes" id="UP000190042">
    <property type="component" value="Unassembled WGS sequence"/>
</dbReference>
<evidence type="ECO:0000256" key="4">
    <source>
        <dbReference type="ARBA" id="ARBA00022729"/>
    </source>
</evidence>
<dbReference type="InterPro" id="IPR004682">
    <property type="entry name" value="TRAP_DctP"/>
</dbReference>
<dbReference type="InterPro" id="IPR018389">
    <property type="entry name" value="DctP_fam"/>
</dbReference>
<reference evidence="7" key="1">
    <citation type="submission" date="2017-02" db="EMBL/GenBank/DDBJ databases">
        <authorList>
            <person name="Varghese N."/>
            <person name="Submissions S."/>
        </authorList>
    </citation>
    <scope>NUCLEOTIDE SEQUENCE [LARGE SCALE GENOMIC DNA]</scope>
    <source>
        <strain evidence="7">DSM 23966</strain>
    </source>
</reference>
<feature type="signal peptide" evidence="5">
    <location>
        <begin position="1"/>
        <end position="41"/>
    </location>
</feature>
<evidence type="ECO:0000256" key="5">
    <source>
        <dbReference type="SAM" id="SignalP"/>
    </source>
</evidence>
<comment type="subcellular location">
    <subcellularLocation>
        <location evidence="1">Cell envelope</location>
    </subcellularLocation>
</comment>
<keyword evidence="4 5" id="KW-0732">Signal</keyword>
<dbReference type="GO" id="GO:0055085">
    <property type="term" value="P:transmembrane transport"/>
    <property type="evidence" value="ECO:0007669"/>
    <property type="project" value="InterPro"/>
</dbReference>
<dbReference type="AlphaFoldDB" id="A0A1T4XPI8"/>
<dbReference type="NCBIfam" id="NF037995">
    <property type="entry name" value="TRAP_S1"/>
    <property type="match status" value="1"/>
</dbReference>
<evidence type="ECO:0000313" key="6">
    <source>
        <dbReference type="EMBL" id="SKA90985.1"/>
    </source>
</evidence>
<keyword evidence="7" id="KW-1185">Reference proteome</keyword>
<keyword evidence="6" id="KW-0675">Receptor</keyword>
<sequence length="350" mass="39012">MLGMSEIDYNSKGEKNMRKFKWIAGLMIAMLMLAACGSDNAEETAGGKSEKVIKWKLGHLADENHIWHKTAEKFAESVKEKTDGQIEIVIYPNNSLGGETDTINSIQAGSADMVVSGETLQNWAPKAALMAVPYAFDGIDHVKKVVEGDIGKEIEEQIMDKAKLTPLYNHLRAPRNLTSDKKIESLADLKGFTMRVPNVPLFLKVWEAAGAKPQVIDFNEVFTGLQQGVIMGQENPVDLIQSGGLYEVQKYVNRTEHVYSWIYVLVGNDQFNALTEEQQKAVKDAATEAQEFGDSLYDESIESIEQDLKEKGMEFVDVDRQEFSDAMLPAVKKSLSDEQNEVLDKILDAK</sequence>
<dbReference type="NCBIfam" id="TIGR00787">
    <property type="entry name" value="dctP"/>
    <property type="match status" value="1"/>
</dbReference>
<dbReference type="PANTHER" id="PTHR33376">
    <property type="match status" value="1"/>
</dbReference>
<keyword evidence="3" id="KW-0813">Transport</keyword>
<proteinExistence type="inferred from homology"/>
<dbReference type="PIRSF" id="PIRSF006470">
    <property type="entry name" value="DctB"/>
    <property type="match status" value="1"/>
</dbReference>
<evidence type="ECO:0000256" key="2">
    <source>
        <dbReference type="ARBA" id="ARBA00009023"/>
    </source>
</evidence>
<comment type="similarity">
    <text evidence="2">Belongs to the bacterial solute-binding protein 7 family.</text>
</comment>
<dbReference type="Pfam" id="PF03480">
    <property type="entry name" value="DctP"/>
    <property type="match status" value="1"/>
</dbReference>
<dbReference type="Gene3D" id="3.40.190.170">
    <property type="entry name" value="Bacterial extracellular solute-binding protein, family 7"/>
    <property type="match status" value="1"/>
</dbReference>
<gene>
    <name evidence="6" type="ORF">SAMN04244570_1057</name>
</gene>